<comment type="caution">
    <text evidence="1">The sequence shown here is derived from an EMBL/GenBank/DDBJ whole genome shotgun (WGS) entry which is preliminary data.</text>
</comment>
<evidence type="ECO:0000313" key="2">
    <source>
        <dbReference type="Proteomes" id="UP001056120"/>
    </source>
</evidence>
<evidence type="ECO:0000313" key="1">
    <source>
        <dbReference type="EMBL" id="KAI3820747.1"/>
    </source>
</evidence>
<gene>
    <name evidence="1" type="ORF">L1987_08295</name>
</gene>
<reference evidence="2" key="1">
    <citation type="journal article" date="2022" name="Mol. Ecol. Resour.">
        <title>The genomes of chicory, endive, great burdock and yacon provide insights into Asteraceae palaeo-polyploidization history and plant inulin production.</title>
        <authorList>
            <person name="Fan W."/>
            <person name="Wang S."/>
            <person name="Wang H."/>
            <person name="Wang A."/>
            <person name="Jiang F."/>
            <person name="Liu H."/>
            <person name="Zhao H."/>
            <person name="Xu D."/>
            <person name="Zhang Y."/>
        </authorList>
    </citation>
    <scope>NUCLEOTIDE SEQUENCE [LARGE SCALE GENOMIC DNA]</scope>
    <source>
        <strain evidence="2">cv. Yunnan</strain>
    </source>
</reference>
<organism evidence="1 2">
    <name type="scientific">Smallanthus sonchifolius</name>
    <dbReference type="NCBI Taxonomy" id="185202"/>
    <lineage>
        <taxon>Eukaryota</taxon>
        <taxon>Viridiplantae</taxon>
        <taxon>Streptophyta</taxon>
        <taxon>Embryophyta</taxon>
        <taxon>Tracheophyta</taxon>
        <taxon>Spermatophyta</taxon>
        <taxon>Magnoliopsida</taxon>
        <taxon>eudicotyledons</taxon>
        <taxon>Gunneridae</taxon>
        <taxon>Pentapetalae</taxon>
        <taxon>asterids</taxon>
        <taxon>campanulids</taxon>
        <taxon>Asterales</taxon>
        <taxon>Asteraceae</taxon>
        <taxon>Asteroideae</taxon>
        <taxon>Heliantheae alliance</taxon>
        <taxon>Millerieae</taxon>
        <taxon>Smallanthus</taxon>
    </lineage>
</organism>
<accession>A0ACB9JK84</accession>
<name>A0ACB9JK84_9ASTR</name>
<keyword evidence="2" id="KW-1185">Reference proteome</keyword>
<dbReference type="EMBL" id="CM042020">
    <property type="protein sequence ID" value="KAI3820747.1"/>
    <property type="molecule type" value="Genomic_DNA"/>
</dbReference>
<reference evidence="1 2" key="2">
    <citation type="journal article" date="2022" name="Mol. Ecol. Resour.">
        <title>The genomes of chicory, endive, great burdock and yacon provide insights into Asteraceae paleo-polyploidization history and plant inulin production.</title>
        <authorList>
            <person name="Fan W."/>
            <person name="Wang S."/>
            <person name="Wang H."/>
            <person name="Wang A."/>
            <person name="Jiang F."/>
            <person name="Liu H."/>
            <person name="Zhao H."/>
            <person name="Xu D."/>
            <person name="Zhang Y."/>
        </authorList>
    </citation>
    <scope>NUCLEOTIDE SEQUENCE [LARGE SCALE GENOMIC DNA]</scope>
    <source>
        <strain evidence="2">cv. Yunnan</strain>
        <tissue evidence="1">Leaves</tissue>
    </source>
</reference>
<dbReference type="Proteomes" id="UP001056120">
    <property type="component" value="Linkage Group LG03"/>
</dbReference>
<proteinExistence type="predicted"/>
<sequence length="90" mass="9966">MKHITDKASISLPFISKFTIIFSSILSIQASLSAPVIRTSIFDNFHKFITASLLLQILSYFSVFATATNRLLIITGVPRYCGVSGINFFC</sequence>
<protein>
    <submittedName>
        <fullName evidence="1">Uncharacterized protein</fullName>
    </submittedName>
</protein>